<dbReference type="InParanoid" id="Q7ULG0"/>
<dbReference type="EMBL" id="BX294149">
    <property type="protein sequence ID" value="CAD76317.1"/>
    <property type="molecule type" value="Genomic_DNA"/>
</dbReference>
<protein>
    <submittedName>
        <fullName evidence="1">Uncharacterized protein</fullName>
    </submittedName>
</protein>
<sequence length="113" mass="13100">MSFGMRLNQQPDRLPACDCEEHRQETYTTLSVRHLSFARCAKQQIAFLRRSSSRSTPDLNWFVDRFFVALQPYDVEHKFPSMVCTESPHQGETCHSTSMVLAYYCRRASSQAS</sequence>
<evidence type="ECO:0000313" key="1">
    <source>
        <dbReference type="EMBL" id="CAD76317.1"/>
    </source>
</evidence>
<evidence type="ECO:0000313" key="2">
    <source>
        <dbReference type="Proteomes" id="UP000001025"/>
    </source>
</evidence>
<proteinExistence type="predicted"/>
<dbReference type="KEGG" id="rba:RB9529"/>
<reference evidence="1 2" key="1">
    <citation type="journal article" date="2003" name="Proc. Natl. Acad. Sci. U.S.A.">
        <title>Complete genome sequence of the marine planctomycete Pirellula sp. strain 1.</title>
        <authorList>
            <person name="Gloeckner F.O."/>
            <person name="Kube M."/>
            <person name="Bauer M."/>
            <person name="Teeling H."/>
            <person name="Lombardot T."/>
            <person name="Ludwig W."/>
            <person name="Gade D."/>
            <person name="Beck A."/>
            <person name="Borzym K."/>
            <person name="Heitmann K."/>
            <person name="Rabus R."/>
            <person name="Schlesner H."/>
            <person name="Amann R."/>
            <person name="Reinhardt R."/>
        </authorList>
    </citation>
    <scope>NUCLEOTIDE SEQUENCE [LARGE SCALE GENOMIC DNA]</scope>
    <source>
        <strain evidence="2">DSM 10527 / NCIMB 13988 / SH1</strain>
    </source>
</reference>
<dbReference type="HOGENOM" id="CLU_2131557_0_0_0"/>
<organism evidence="1 2">
    <name type="scientific">Rhodopirellula baltica (strain DSM 10527 / NCIMB 13988 / SH1)</name>
    <dbReference type="NCBI Taxonomy" id="243090"/>
    <lineage>
        <taxon>Bacteria</taxon>
        <taxon>Pseudomonadati</taxon>
        <taxon>Planctomycetota</taxon>
        <taxon>Planctomycetia</taxon>
        <taxon>Pirellulales</taxon>
        <taxon>Pirellulaceae</taxon>
        <taxon>Rhodopirellula</taxon>
    </lineage>
</organism>
<dbReference type="EnsemblBacteria" id="CAD76317">
    <property type="protein sequence ID" value="CAD76317"/>
    <property type="gene ID" value="RB9529"/>
</dbReference>
<accession>Q7ULG0</accession>
<keyword evidence="2" id="KW-1185">Reference proteome</keyword>
<dbReference type="AlphaFoldDB" id="Q7ULG0"/>
<name>Q7ULG0_RHOBA</name>
<gene>
    <name evidence="1" type="ordered locus">RB9529</name>
</gene>
<dbReference type="Proteomes" id="UP000001025">
    <property type="component" value="Chromosome"/>
</dbReference>